<keyword evidence="3" id="KW-1185">Reference proteome</keyword>
<reference evidence="2 3" key="1">
    <citation type="submission" date="2019-03" db="EMBL/GenBank/DDBJ databases">
        <title>Genomic Encyclopedia of Type Strains, Phase IV (KMG-IV): sequencing the most valuable type-strain genomes for metagenomic binning, comparative biology and taxonomic classification.</title>
        <authorList>
            <person name="Goeker M."/>
        </authorList>
    </citation>
    <scope>NUCLEOTIDE SEQUENCE [LARGE SCALE GENOMIC DNA]</scope>
    <source>
        <strain evidence="2 3">DSM 23344</strain>
    </source>
</reference>
<feature type="transmembrane region" description="Helical" evidence="1">
    <location>
        <begin position="47"/>
        <end position="66"/>
    </location>
</feature>
<protein>
    <submittedName>
        <fullName evidence="2">Uncharacterized protein</fullName>
    </submittedName>
</protein>
<dbReference type="Proteomes" id="UP000294980">
    <property type="component" value="Unassembled WGS sequence"/>
</dbReference>
<accession>A0A4R2L144</accession>
<keyword evidence="1" id="KW-1133">Transmembrane helix</keyword>
<dbReference type="AlphaFoldDB" id="A0A4R2L144"/>
<feature type="transmembrane region" description="Helical" evidence="1">
    <location>
        <begin position="21"/>
        <end position="41"/>
    </location>
</feature>
<keyword evidence="1" id="KW-0472">Membrane</keyword>
<gene>
    <name evidence="2" type="ORF">EV688_11715</name>
</gene>
<proteinExistence type="predicted"/>
<evidence type="ECO:0000313" key="3">
    <source>
        <dbReference type="Proteomes" id="UP000294980"/>
    </source>
</evidence>
<evidence type="ECO:0000256" key="1">
    <source>
        <dbReference type="SAM" id="Phobius"/>
    </source>
</evidence>
<dbReference type="EMBL" id="SLWX01000017">
    <property type="protein sequence ID" value="TCO72725.1"/>
    <property type="molecule type" value="Genomic_DNA"/>
</dbReference>
<sequence length="97" mass="11663">MKDEKTYFFDRPENVARLLRVFYGVCIILAVLDFVIHRHVYHAWENLWLFYPIYGFVGCVLLVLVAKWMRTFLMRDESYYEDLERARTDSSGDSRDA</sequence>
<keyword evidence="1" id="KW-0812">Transmembrane</keyword>
<comment type="caution">
    <text evidence="2">The sequence shown here is derived from an EMBL/GenBank/DDBJ whole genome shotgun (WGS) entry which is preliminary data.</text>
</comment>
<name>A0A4R2L144_9GAMM</name>
<organism evidence="2 3">
    <name type="scientific">Chromatocurvus halotolerans</name>
    <dbReference type="NCBI Taxonomy" id="1132028"/>
    <lineage>
        <taxon>Bacteria</taxon>
        <taxon>Pseudomonadati</taxon>
        <taxon>Pseudomonadota</taxon>
        <taxon>Gammaproteobacteria</taxon>
        <taxon>Cellvibrionales</taxon>
        <taxon>Halieaceae</taxon>
        <taxon>Chromatocurvus</taxon>
    </lineage>
</organism>
<dbReference type="RefSeq" id="WP_117319232.1">
    <property type="nucleotide sequence ID" value="NZ_QQSW01000021.1"/>
</dbReference>
<dbReference type="OrthoDB" id="282116at2"/>
<evidence type="ECO:0000313" key="2">
    <source>
        <dbReference type="EMBL" id="TCO72725.1"/>
    </source>
</evidence>